<evidence type="ECO:0000256" key="1">
    <source>
        <dbReference type="ARBA" id="ARBA00022670"/>
    </source>
</evidence>
<dbReference type="STRING" id="1798665.A2942_04840"/>
<dbReference type="InterPro" id="IPR024079">
    <property type="entry name" value="MetalloPept_cat_dom_sf"/>
</dbReference>
<evidence type="ECO:0000313" key="7">
    <source>
        <dbReference type="EMBL" id="OGZ11696.1"/>
    </source>
</evidence>
<dbReference type="Gene3D" id="3.40.390.10">
    <property type="entry name" value="Collagenase (Catalytic Domain)"/>
    <property type="match status" value="1"/>
</dbReference>
<keyword evidence="5" id="KW-0175">Coiled coil</keyword>
<dbReference type="GO" id="GO:0008270">
    <property type="term" value="F:zinc ion binding"/>
    <property type="evidence" value="ECO:0007669"/>
    <property type="project" value="InterPro"/>
</dbReference>
<evidence type="ECO:0000256" key="4">
    <source>
        <dbReference type="ARBA" id="ARBA00022833"/>
    </source>
</evidence>
<dbReference type="GO" id="GO:0004222">
    <property type="term" value="F:metalloendopeptidase activity"/>
    <property type="evidence" value="ECO:0007669"/>
    <property type="project" value="InterPro"/>
</dbReference>
<feature type="coiled-coil region" evidence="5">
    <location>
        <begin position="172"/>
        <end position="199"/>
    </location>
</feature>
<evidence type="ECO:0000256" key="2">
    <source>
        <dbReference type="ARBA" id="ARBA00022723"/>
    </source>
</evidence>
<dbReference type="Pfam" id="PF00413">
    <property type="entry name" value="Peptidase_M10"/>
    <property type="match status" value="1"/>
</dbReference>
<dbReference type="InterPro" id="IPR001818">
    <property type="entry name" value="Pept_M10_metallopeptidase"/>
</dbReference>
<proteinExistence type="predicted"/>
<dbReference type="GO" id="GO:0031012">
    <property type="term" value="C:extracellular matrix"/>
    <property type="evidence" value="ECO:0007669"/>
    <property type="project" value="InterPro"/>
</dbReference>
<accession>A0A1G2DDN6</accession>
<keyword evidence="1" id="KW-0645">Protease</keyword>
<dbReference type="Proteomes" id="UP000178534">
    <property type="component" value="Unassembled WGS sequence"/>
</dbReference>
<gene>
    <name evidence="7" type="ORF">A2942_04840</name>
</gene>
<keyword evidence="3" id="KW-0378">Hydrolase</keyword>
<dbReference type="GO" id="GO:0006508">
    <property type="term" value="P:proteolysis"/>
    <property type="evidence" value="ECO:0007669"/>
    <property type="project" value="UniProtKB-KW"/>
</dbReference>
<evidence type="ECO:0000256" key="5">
    <source>
        <dbReference type="SAM" id="Coils"/>
    </source>
</evidence>
<keyword evidence="2" id="KW-0479">Metal-binding</keyword>
<protein>
    <recommendedName>
        <fullName evidence="6">Peptidase M10 metallopeptidase domain-containing protein</fullName>
    </recommendedName>
</protein>
<evidence type="ECO:0000313" key="8">
    <source>
        <dbReference type="Proteomes" id="UP000178534"/>
    </source>
</evidence>
<evidence type="ECO:0000259" key="6">
    <source>
        <dbReference type="Pfam" id="PF00413"/>
    </source>
</evidence>
<dbReference type="AlphaFoldDB" id="A0A1G2DDN6"/>
<dbReference type="EMBL" id="MHLP01000033">
    <property type="protein sequence ID" value="OGZ11696.1"/>
    <property type="molecule type" value="Genomic_DNA"/>
</dbReference>
<evidence type="ECO:0000256" key="3">
    <source>
        <dbReference type="ARBA" id="ARBA00022801"/>
    </source>
</evidence>
<sequence length="310" mass="35189">MKKIIKDLIFLAIVGAFFFTFRVPIENRIESLVQTYFPCRQAIDYDVGNFDARFGISKDDFLQAVRDAEALWEKPINKELFSYRSGGDMKINLLYDERQAATIKLQALGIAVEDSRASYDLLQEKYEILLAGYKQKKIEYELLVTAFNEQEDAYNAEVKQSNERGGARRTGYERLSAEREALEAEVRKINELKDKINADADTINALVTELNRVAQALNLNVGAYNQVGGSRGEEFNEGLYQNGPNGARIDIYQYDNKTKLVRVLAHEFGHALGLEHLDDPEAIMYKLNEAENEKLTAADLAQLRTHCGIK</sequence>
<comment type="caution">
    <text evidence="7">The sequence shown here is derived from an EMBL/GenBank/DDBJ whole genome shotgun (WGS) entry which is preliminary data.</text>
</comment>
<name>A0A1G2DDN6_9BACT</name>
<dbReference type="SUPFAM" id="SSF55486">
    <property type="entry name" value="Metalloproteases ('zincins'), catalytic domain"/>
    <property type="match status" value="1"/>
</dbReference>
<reference evidence="7 8" key="1">
    <citation type="journal article" date="2016" name="Nat. Commun.">
        <title>Thousands of microbial genomes shed light on interconnected biogeochemical processes in an aquifer system.</title>
        <authorList>
            <person name="Anantharaman K."/>
            <person name="Brown C.T."/>
            <person name="Hug L.A."/>
            <person name="Sharon I."/>
            <person name="Castelle C.J."/>
            <person name="Probst A.J."/>
            <person name="Thomas B.C."/>
            <person name="Singh A."/>
            <person name="Wilkins M.J."/>
            <person name="Karaoz U."/>
            <person name="Brodie E.L."/>
            <person name="Williams K.H."/>
            <person name="Hubbard S.S."/>
            <person name="Banfield J.F."/>
        </authorList>
    </citation>
    <scope>NUCLEOTIDE SEQUENCE [LARGE SCALE GENOMIC DNA]</scope>
</reference>
<keyword evidence="4" id="KW-0862">Zinc</keyword>
<organism evidence="7 8">
    <name type="scientific">Candidatus Lloydbacteria bacterium RIFCSPLOWO2_01_FULL_50_20</name>
    <dbReference type="NCBI Taxonomy" id="1798665"/>
    <lineage>
        <taxon>Bacteria</taxon>
        <taxon>Candidatus Lloydiibacteriota</taxon>
    </lineage>
</organism>
<feature type="domain" description="Peptidase M10 metallopeptidase" evidence="6">
    <location>
        <begin position="255"/>
        <end position="301"/>
    </location>
</feature>